<organism evidence="3 4">
    <name type="scientific">Acropora cervicornis</name>
    <name type="common">Staghorn coral</name>
    <dbReference type="NCBI Taxonomy" id="6130"/>
    <lineage>
        <taxon>Eukaryota</taxon>
        <taxon>Metazoa</taxon>
        <taxon>Cnidaria</taxon>
        <taxon>Anthozoa</taxon>
        <taxon>Hexacorallia</taxon>
        <taxon>Scleractinia</taxon>
        <taxon>Astrocoeniina</taxon>
        <taxon>Acroporidae</taxon>
        <taxon>Acropora</taxon>
    </lineage>
</organism>
<dbReference type="Pfam" id="PF15249">
    <property type="entry name" value="GLTSCR1"/>
    <property type="match status" value="1"/>
</dbReference>
<name>A0AAD9QRN3_ACRCE</name>
<keyword evidence="4" id="KW-1185">Reference proteome</keyword>
<dbReference type="InterPro" id="IPR015671">
    <property type="entry name" value="GSCR1_dom"/>
</dbReference>
<dbReference type="InterPro" id="IPR052438">
    <property type="entry name" value="Chromatin_remod/trans_coact"/>
</dbReference>
<proteinExistence type="predicted"/>
<feature type="region of interest" description="Disordered" evidence="1">
    <location>
        <begin position="348"/>
        <end position="368"/>
    </location>
</feature>
<feature type="compositionally biased region" description="Polar residues" evidence="1">
    <location>
        <begin position="909"/>
        <end position="941"/>
    </location>
</feature>
<evidence type="ECO:0000259" key="2">
    <source>
        <dbReference type="Pfam" id="PF15249"/>
    </source>
</evidence>
<sequence length="1079" mass="117055">MDDGSAKCLLDVINDPNALQEFLRSNNQDHNAHSKTQVPGTISQSGFENHLANMQLNTADLKRNNTAIGLGANARVSPVTSGALSNVNSISVPQSTFMNAVANNNTARTVGSSTPSYTVASLPPSVPVSSGLSFMKASTVDNSLNKGGSSILGMSPTSAVTVNSASGFQGKKPIPIQPKTPNASSPATNTTTSSTVGVSRQVVSSAVSSVTHTINAQQSLSPGAQRVLLNGGESKANVKANPVSSGSHSMKSSLFGKSQPVLQTTPVKRIAPKQPTVLPQSGLSSPPQMVSPQHKILLQQVPNQTVPNQTVPKVQTAVNQVSSGSVQQPMHSQLLQAQQLLNLIRGQSSPNQTAQQASPQPVQSSQPLPANQIKQIQQLVQQKLPNQQQQVQVVQNVSQDVLRPTQLQGSLKPNQQLTVQQTSDTTQPQNIVLQEEVIKQLLQQVTQQKPGQNVIQQQPQIFQQILQRPVQKQLLVQAQSSGQGQQIAQFPVSVSSQINNANLKLKTEVASTSAGNAQLQQVLNNQQKQIQQILGQQQVNVVPQPNLVISKDQGARLLQGVTVVQNQPVTLSTVQMVNRGNIVQQAKPVVAQGQAVSQPLVQVVSTASNIVPQTQQAQNTGVQKVFIIKQPELLQRLGLQGSKTQQTIQITPQQLQALKQFQVQQQATKQKLIVNNVQPKSLTTEQLKQLQLQQQLQGSAVKQVVVQNRTQPILQQQQQRQVNVKSQAGKMQHIPRILQTSGRQPVSQSVKVSVPVKQEINKGVKRPHSVETTETPKVATRLKQRLTQDQQSVLRPDVKTPFISHEDIVKRLTPYHVSYDPSPTPEDIEKADGLFSSVSTQLVKRSQRMMEKHRQLLFDESVREHPSAEMVMLYRVFLTNERTALAEEKKKAKDDPQEFLNFIKQATHETSPSNVASAETPRVSVSSKPQTWSVSSTTKNDFVSKMNDSAPEASSKISTLDIDTSTLIENSRTNSSKAEHSSTSSSSQSNRKLSLISASTSNGLSDSLPHENHQTSKQTSLLIDKAVENLAMDSLARENSSLDVPMDTETEKEDVTATLALLNSMACELDEVLDVEGTI</sequence>
<dbReference type="GO" id="GO:0016514">
    <property type="term" value="C:SWI/SNF complex"/>
    <property type="evidence" value="ECO:0007669"/>
    <property type="project" value="TreeGrafter"/>
</dbReference>
<evidence type="ECO:0000313" key="4">
    <source>
        <dbReference type="Proteomes" id="UP001249851"/>
    </source>
</evidence>
<gene>
    <name evidence="3" type="ORF">P5673_009554</name>
</gene>
<evidence type="ECO:0000313" key="3">
    <source>
        <dbReference type="EMBL" id="KAK2566109.1"/>
    </source>
</evidence>
<reference evidence="3" key="2">
    <citation type="journal article" date="2023" name="Science">
        <title>Genomic signatures of disease resistance in endangered staghorn corals.</title>
        <authorList>
            <person name="Vollmer S.V."/>
            <person name="Selwyn J.D."/>
            <person name="Despard B.A."/>
            <person name="Roesel C.L."/>
        </authorList>
    </citation>
    <scope>NUCLEOTIDE SEQUENCE</scope>
    <source>
        <strain evidence="3">K2</strain>
    </source>
</reference>
<evidence type="ECO:0000256" key="1">
    <source>
        <dbReference type="SAM" id="MobiDB-lite"/>
    </source>
</evidence>
<dbReference type="GO" id="GO:0045893">
    <property type="term" value="P:positive regulation of DNA-templated transcription"/>
    <property type="evidence" value="ECO:0007669"/>
    <property type="project" value="TreeGrafter"/>
</dbReference>
<feature type="region of interest" description="Disordered" evidence="1">
    <location>
        <begin position="909"/>
        <end position="993"/>
    </location>
</feature>
<reference evidence="3" key="1">
    <citation type="journal article" date="2023" name="G3 (Bethesda)">
        <title>Whole genome assembly and annotation of the endangered Caribbean coral Acropora cervicornis.</title>
        <authorList>
            <person name="Selwyn J.D."/>
            <person name="Vollmer S.V."/>
        </authorList>
    </citation>
    <scope>NUCLEOTIDE SEQUENCE</scope>
    <source>
        <strain evidence="3">K2</strain>
    </source>
</reference>
<feature type="domain" description="GLTSCR protein conserved" evidence="2">
    <location>
        <begin position="789"/>
        <end position="889"/>
    </location>
</feature>
<feature type="region of interest" description="Disordered" evidence="1">
    <location>
        <begin position="164"/>
        <end position="196"/>
    </location>
</feature>
<feature type="compositionally biased region" description="Low complexity" evidence="1">
    <location>
        <begin position="981"/>
        <end position="993"/>
    </location>
</feature>
<comment type="caution">
    <text evidence="3">The sequence shown here is derived from an EMBL/GenBank/DDBJ whole genome shotgun (WGS) entry which is preliminary data.</text>
</comment>
<feature type="compositionally biased region" description="Low complexity" evidence="1">
    <location>
        <begin position="352"/>
        <end position="368"/>
    </location>
</feature>
<dbReference type="PANTHER" id="PTHR15572:SF0">
    <property type="entry name" value="GLUTAMINE-RICH PROTEIN-RELATED"/>
    <property type="match status" value="1"/>
</dbReference>
<accession>A0AAD9QRN3</accession>
<feature type="compositionally biased region" description="Low complexity" evidence="1">
    <location>
        <begin position="180"/>
        <end position="196"/>
    </location>
</feature>
<dbReference type="AlphaFoldDB" id="A0AAD9QRN3"/>
<dbReference type="EMBL" id="JARQWQ010000017">
    <property type="protein sequence ID" value="KAK2566109.1"/>
    <property type="molecule type" value="Genomic_DNA"/>
</dbReference>
<dbReference type="Proteomes" id="UP001249851">
    <property type="component" value="Unassembled WGS sequence"/>
</dbReference>
<dbReference type="PANTHER" id="PTHR15572">
    <property type="entry name" value="GLIOMA TUMOR SUPPRESSOR CANDIDATE REGION GENE 1"/>
    <property type="match status" value="1"/>
</dbReference>
<feature type="compositionally biased region" description="Polar residues" evidence="1">
    <location>
        <begin position="955"/>
        <end position="974"/>
    </location>
</feature>
<protein>
    <submittedName>
        <fullName evidence="3">BRD4-interacting chromatin-remodeling complex-associated protein</fullName>
    </submittedName>
</protein>